<keyword evidence="3" id="KW-0963">Cytoplasm</keyword>
<evidence type="ECO:0000256" key="8">
    <source>
        <dbReference type="SAM" id="Coils"/>
    </source>
</evidence>
<dbReference type="EMBL" id="UYYG01000004">
    <property type="protein sequence ID" value="VDN50511.1"/>
    <property type="molecule type" value="Genomic_DNA"/>
</dbReference>
<evidence type="ECO:0000256" key="6">
    <source>
        <dbReference type="ARBA" id="ARBA00023186"/>
    </source>
</evidence>
<keyword evidence="5" id="KW-0221">Differentiation</keyword>
<keyword evidence="4" id="KW-0517">Myogenesis</keyword>
<evidence type="ECO:0000256" key="2">
    <source>
        <dbReference type="ARBA" id="ARBA00022473"/>
    </source>
</evidence>
<evidence type="ECO:0000313" key="12">
    <source>
        <dbReference type="Proteomes" id="UP000274756"/>
    </source>
</evidence>
<proteinExistence type="predicted"/>
<comment type="subcellular location">
    <subcellularLocation>
        <location evidence="1">Cytoplasm</location>
        <location evidence="1">Perinuclear region</location>
    </subcellularLocation>
</comment>
<dbReference type="SMART" id="SM00028">
    <property type="entry name" value="TPR"/>
    <property type="match status" value="3"/>
</dbReference>
<reference evidence="13" key="1">
    <citation type="submission" date="2017-02" db="UniProtKB">
        <authorList>
            <consortium name="WormBaseParasite"/>
        </authorList>
    </citation>
    <scope>IDENTIFICATION</scope>
</reference>
<dbReference type="InterPro" id="IPR024660">
    <property type="entry name" value="UCS_central_dom"/>
</dbReference>
<dbReference type="Gene3D" id="1.25.10.10">
    <property type="entry name" value="Leucine-rich Repeat Variant"/>
    <property type="match status" value="2"/>
</dbReference>
<keyword evidence="7" id="KW-0802">TPR repeat</keyword>
<evidence type="ECO:0000313" key="10">
    <source>
        <dbReference type="EMBL" id="VDN50511.1"/>
    </source>
</evidence>
<sequence>MTIDEQKVTAEELKNRGNEAYKGENFREAFDFYTRAIELKPESGIEAMIYRNRAMVRLKIRDYEGCEADATHALGFNGADTKALFRRALAREQLGLYSAAVVDTKEALRYDSKNRGLIDLLHRLMKIIAQKEKEANSMENRVNQMTNIAFNNDELEQRISAMNNLLVLARDSELGASRVWNDGRIMYTVLTLINDPQANDELIITAIRILDELTKSSRRVYFTVQMVDKLGIPRLVRLIEQHSSSKYLYACGVLLQHVFNALAAMDRQKEIKPDLEISETNKVLIIRLILELEEMLTDPKVGSSIRETVIDLFSKNLMHMDGGLPRGWSWRFVEDRGLLKLLHVSTQIPEQCEYPVSVETRQHLAICLARLYDDMVFDTKRAVFKDRLDAFFNNLMEYVSNPSSKLKLAAMLITLLQGPVDLGINFVTNDQIIAMMLEMASNDDHLHQSIAAELIVQTVSKRERATKILKIGVPVLKKLYNSKDDDVKVRALMGLCKCASAGGDDSSRQTMQEGSTLKLAQTCKKFLLDINRYSVDVRRFACEGLSYLSLDADVKEWIVEDPLLLQALLSLAKSAGALCVYALASIYVNLTNSYEKPKIEEELVKLAQFAKHHVPETHPKDTDDCIERRVHLLVADGATSACVAISKTESRNALELLARAMLAFTEYPDLRGQILSEGGAKLLLHLTKESTPEGKIKAAHAIARLGIEANPSLAFPGQRIYEVVRPLAELLHPDIEGRPNYDALLTLTNLASVNESVRQRILKEKVVPRAEEYWYMTDHPHLRAAAAELLLNLLFCEEFFNSTIEPSTDKLKLWVLYSAEDDERLALASAAGFALLTESEKACKRIISELKSWPSVLKDICMAEHPEIQRRGMIAVANMIESSKEVASEVVATELFHVLVAITKLKNKERFNAQKEAQRALDAAIKWDIIRPTDRELYEKKTGLSTLPED</sequence>
<dbReference type="Proteomes" id="UP000274756">
    <property type="component" value="Unassembled WGS sequence"/>
</dbReference>
<keyword evidence="2" id="KW-0217">Developmental protein</keyword>
<dbReference type="PROSITE" id="PS50005">
    <property type="entry name" value="TPR"/>
    <property type="match status" value="1"/>
</dbReference>
<evidence type="ECO:0000259" key="9">
    <source>
        <dbReference type="Pfam" id="PF11701"/>
    </source>
</evidence>
<dbReference type="InterPro" id="IPR019734">
    <property type="entry name" value="TPR_rpt"/>
</dbReference>
<evidence type="ECO:0000256" key="1">
    <source>
        <dbReference type="ARBA" id="ARBA00004556"/>
    </source>
</evidence>
<keyword evidence="6" id="KW-0143">Chaperone</keyword>
<reference evidence="10 12" key="2">
    <citation type="submission" date="2018-11" db="EMBL/GenBank/DDBJ databases">
        <authorList>
            <consortium name="Pathogen Informatics"/>
        </authorList>
    </citation>
    <scope>NUCLEOTIDE SEQUENCE [LARGE SCALE GENOMIC DNA]</scope>
</reference>
<evidence type="ECO:0000313" key="11">
    <source>
        <dbReference type="Proteomes" id="UP000038040"/>
    </source>
</evidence>
<dbReference type="InterPro" id="IPR016024">
    <property type="entry name" value="ARM-type_fold"/>
</dbReference>
<dbReference type="OrthoDB" id="199930at2759"/>
<dbReference type="AlphaFoldDB" id="A0A0N4UC80"/>
<gene>
    <name evidence="10" type="ORF">DME_LOCUS484</name>
</gene>
<feature type="domain" description="UNC-45/Cro1/She4 central" evidence="9">
    <location>
        <begin position="355"/>
        <end position="497"/>
    </location>
</feature>
<dbReference type="STRING" id="318479.A0A0N4UC80"/>
<dbReference type="SUPFAM" id="SSF48452">
    <property type="entry name" value="TPR-like"/>
    <property type="match status" value="1"/>
</dbReference>
<dbReference type="InterPro" id="IPR011989">
    <property type="entry name" value="ARM-like"/>
</dbReference>
<dbReference type="GO" id="GO:0030154">
    <property type="term" value="P:cell differentiation"/>
    <property type="evidence" value="ECO:0007669"/>
    <property type="project" value="UniProtKB-KW"/>
</dbReference>
<dbReference type="PANTHER" id="PTHR45994">
    <property type="entry name" value="FI21225P1"/>
    <property type="match status" value="1"/>
</dbReference>
<dbReference type="Proteomes" id="UP000038040">
    <property type="component" value="Unplaced"/>
</dbReference>
<feature type="repeat" description="TPR" evidence="7">
    <location>
        <begin position="10"/>
        <end position="43"/>
    </location>
</feature>
<evidence type="ECO:0000256" key="5">
    <source>
        <dbReference type="ARBA" id="ARBA00022782"/>
    </source>
</evidence>
<protein>
    <submittedName>
        <fullName evidence="13">TPR_REGION domain-containing protein</fullName>
    </submittedName>
</protein>
<keyword evidence="12" id="KW-1185">Reference proteome</keyword>
<dbReference type="WBParaSite" id="DME_0000486301-mRNA-1">
    <property type="protein sequence ID" value="DME_0000486301-mRNA-1"/>
    <property type="gene ID" value="DME_0000486301"/>
</dbReference>
<feature type="coiled-coil region" evidence="8">
    <location>
        <begin position="121"/>
        <end position="172"/>
    </location>
</feature>
<dbReference type="PANTHER" id="PTHR45994:SF1">
    <property type="entry name" value="FI21225P1"/>
    <property type="match status" value="1"/>
</dbReference>
<dbReference type="GO" id="GO:0048471">
    <property type="term" value="C:perinuclear region of cytoplasm"/>
    <property type="evidence" value="ECO:0007669"/>
    <property type="project" value="UniProtKB-SubCell"/>
</dbReference>
<dbReference type="InterPro" id="IPR011990">
    <property type="entry name" value="TPR-like_helical_dom_sf"/>
</dbReference>
<name>A0A0N4UC80_DRAME</name>
<evidence type="ECO:0000256" key="3">
    <source>
        <dbReference type="ARBA" id="ARBA00022490"/>
    </source>
</evidence>
<accession>A0A0N4UC80</accession>
<evidence type="ECO:0000256" key="7">
    <source>
        <dbReference type="PROSITE-ProRule" id="PRU00339"/>
    </source>
</evidence>
<organism evidence="11 13">
    <name type="scientific">Dracunculus medinensis</name>
    <name type="common">Guinea worm</name>
    <dbReference type="NCBI Taxonomy" id="318479"/>
    <lineage>
        <taxon>Eukaryota</taxon>
        <taxon>Metazoa</taxon>
        <taxon>Ecdysozoa</taxon>
        <taxon>Nematoda</taxon>
        <taxon>Chromadorea</taxon>
        <taxon>Rhabditida</taxon>
        <taxon>Spirurina</taxon>
        <taxon>Dracunculoidea</taxon>
        <taxon>Dracunculidae</taxon>
        <taxon>Dracunculus</taxon>
    </lineage>
</organism>
<keyword evidence="8" id="KW-0175">Coiled coil</keyword>
<dbReference type="Gene3D" id="1.25.40.10">
    <property type="entry name" value="Tetratricopeptide repeat domain"/>
    <property type="match status" value="1"/>
</dbReference>
<dbReference type="GO" id="GO:0007517">
    <property type="term" value="P:muscle organ development"/>
    <property type="evidence" value="ECO:0007669"/>
    <property type="project" value="UniProtKB-KW"/>
</dbReference>
<evidence type="ECO:0000256" key="4">
    <source>
        <dbReference type="ARBA" id="ARBA00022541"/>
    </source>
</evidence>
<dbReference type="SUPFAM" id="SSF48371">
    <property type="entry name" value="ARM repeat"/>
    <property type="match status" value="2"/>
</dbReference>
<dbReference type="Pfam" id="PF11701">
    <property type="entry name" value="UNC45-central"/>
    <property type="match status" value="1"/>
</dbReference>
<dbReference type="GO" id="GO:0051879">
    <property type="term" value="F:Hsp90 protein binding"/>
    <property type="evidence" value="ECO:0007669"/>
    <property type="project" value="TreeGrafter"/>
</dbReference>
<evidence type="ECO:0000313" key="13">
    <source>
        <dbReference type="WBParaSite" id="DME_0000486301-mRNA-1"/>
    </source>
</evidence>